<feature type="domain" description="DUF4037" evidence="1">
    <location>
        <begin position="126"/>
        <end position="226"/>
    </location>
</feature>
<evidence type="ECO:0000313" key="3">
    <source>
        <dbReference type="Proteomes" id="UP001060164"/>
    </source>
</evidence>
<gene>
    <name evidence="2" type="ORF">NQ502_02770</name>
</gene>
<dbReference type="Proteomes" id="UP001060164">
    <property type="component" value="Chromosome"/>
</dbReference>
<keyword evidence="3" id="KW-1185">Reference proteome</keyword>
<organism evidence="2 3">
    <name type="scientific">Ruminococcus gauvreauii</name>
    <dbReference type="NCBI Taxonomy" id="438033"/>
    <lineage>
        <taxon>Bacteria</taxon>
        <taxon>Bacillati</taxon>
        <taxon>Bacillota</taxon>
        <taxon>Clostridia</taxon>
        <taxon>Eubacteriales</taxon>
        <taxon>Oscillospiraceae</taxon>
        <taxon>Ruminococcus</taxon>
    </lineage>
</organism>
<evidence type="ECO:0000259" key="1">
    <source>
        <dbReference type="Pfam" id="PF13228"/>
    </source>
</evidence>
<dbReference type="RefSeq" id="WP_028529205.1">
    <property type="nucleotide sequence ID" value="NZ_CABLBR010000020.1"/>
</dbReference>
<sequence length="307" mass="35270">MSGLELSRAYYEAHGRELLEQRFPQLFDRMTIGLAGEGSECFGFDDLYSEDHDFGPSFCIWLEGADYLKYGREVQKAYDCLPGIFMGYPARKVTSHGQGRVGVLCTQTWYSKYTGCSRGPETLEEWLCVPESSLATVVNGAVFKDPGESFTKIRNRLLYECPEDIRIRRITVRAAAMAQAGQYNYMRCWKREDRIAALLALSEFVRAGLSMVYLLNRTYAPYYKWMYRGIKDLPVLSRAYDLFGRLARAQGGEETEGIIERICLIVAAELRRQGLTEEKDSFLDTHCEPMLDRIKEQRIRNMPVAVW</sequence>
<accession>A0ABY5VHH9</accession>
<dbReference type="InterPro" id="IPR025117">
    <property type="entry name" value="DUF4037"/>
</dbReference>
<evidence type="ECO:0000313" key="2">
    <source>
        <dbReference type="EMBL" id="UWP60000.1"/>
    </source>
</evidence>
<dbReference type="EMBL" id="CP102290">
    <property type="protein sequence ID" value="UWP60000.1"/>
    <property type="molecule type" value="Genomic_DNA"/>
</dbReference>
<protein>
    <submittedName>
        <fullName evidence="2">DUF4037 domain-containing protein</fullName>
    </submittedName>
</protein>
<proteinExistence type="predicted"/>
<reference evidence="2" key="1">
    <citation type="journal article" date="2022" name="Cell">
        <title>Design, construction, and in vivo augmentation of a complex gut microbiome.</title>
        <authorList>
            <person name="Cheng A.G."/>
            <person name="Ho P.Y."/>
            <person name="Aranda-Diaz A."/>
            <person name="Jain S."/>
            <person name="Yu F.B."/>
            <person name="Meng X."/>
            <person name="Wang M."/>
            <person name="Iakiviak M."/>
            <person name="Nagashima K."/>
            <person name="Zhao A."/>
            <person name="Murugkar P."/>
            <person name="Patil A."/>
            <person name="Atabakhsh K."/>
            <person name="Weakley A."/>
            <person name="Yan J."/>
            <person name="Brumbaugh A.R."/>
            <person name="Higginbottom S."/>
            <person name="Dimas A."/>
            <person name="Shiver A.L."/>
            <person name="Deutschbauer A."/>
            <person name="Neff N."/>
            <person name="Sonnenburg J.L."/>
            <person name="Huang K.C."/>
            <person name="Fischbach M.A."/>
        </authorList>
    </citation>
    <scope>NUCLEOTIDE SEQUENCE</scope>
    <source>
        <strain evidence="2">DSM 19829</strain>
    </source>
</reference>
<dbReference type="Pfam" id="PF13228">
    <property type="entry name" value="DUF4037"/>
    <property type="match status" value="1"/>
</dbReference>
<name>A0ABY5VHH9_9FIRM</name>